<feature type="compositionally biased region" description="Low complexity" evidence="1">
    <location>
        <begin position="21"/>
        <end position="35"/>
    </location>
</feature>
<proteinExistence type="predicted"/>
<reference evidence="3" key="1">
    <citation type="journal article" date="2017" name="Genome Biol.">
        <title>Comparative genomics reveals high biological diversity and specific adaptations in the industrially and medically important fungal genus Aspergillus.</title>
        <authorList>
            <person name="de Vries R.P."/>
            <person name="Riley R."/>
            <person name="Wiebenga A."/>
            <person name="Aguilar-Osorio G."/>
            <person name="Amillis S."/>
            <person name="Uchima C.A."/>
            <person name="Anderluh G."/>
            <person name="Asadollahi M."/>
            <person name="Askin M."/>
            <person name="Barry K."/>
            <person name="Battaglia E."/>
            <person name="Bayram O."/>
            <person name="Benocci T."/>
            <person name="Braus-Stromeyer S.A."/>
            <person name="Caldana C."/>
            <person name="Canovas D."/>
            <person name="Cerqueira G.C."/>
            <person name="Chen F."/>
            <person name="Chen W."/>
            <person name="Choi C."/>
            <person name="Clum A."/>
            <person name="Dos Santos R.A."/>
            <person name="Damasio A.R."/>
            <person name="Diallinas G."/>
            <person name="Emri T."/>
            <person name="Fekete E."/>
            <person name="Flipphi M."/>
            <person name="Freyberg S."/>
            <person name="Gallo A."/>
            <person name="Gournas C."/>
            <person name="Habgood R."/>
            <person name="Hainaut M."/>
            <person name="Harispe M.L."/>
            <person name="Henrissat B."/>
            <person name="Hilden K.S."/>
            <person name="Hope R."/>
            <person name="Hossain A."/>
            <person name="Karabika E."/>
            <person name="Karaffa L."/>
            <person name="Karanyi Z."/>
            <person name="Krasevec N."/>
            <person name="Kuo A."/>
            <person name="Kusch H."/>
            <person name="LaButti K."/>
            <person name="Lagendijk E.L."/>
            <person name="Lapidus A."/>
            <person name="Levasseur A."/>
            <person name="Lindquist E."/>
            <person name="Lipzen A."/>
            <person name="Logrieco A.F."/>
            <person name="MacCabe A."/>
            <person name="Maekelae M.R."/>
            <person name="Malavazi I."/>
            <person name="Melin P."/>
            <person name="Meyer V."/>
            <person name="Mielnichuk N."/>
            <person name="Miskei M."/>
            <person name="Molnar A.P."/>
            <person name="Mule G."/>
            <person name="Ngan C.Y."/>
            <person name="Orejas M."/>
            <person name="Orosz E."/>
            <person name="Ouedraogo J.P."/>
            <person name="Overkamp K.M."/>
            <person name="Park H.-S."/>
            <person name="Perrone G."/>
            <person name="Piumi F."/>
            <person name="Punt P.J."/>
            <person name="Ram A.F."/>
            <person name="Ramon A."/>
            <person name="Rauscher S."/>
            <person name="Record E."/>
            <person name="Riano-Pachon D.M."/>
            <person name="Robert V."/>
            <person name="Roehrig J."/>
            <person name="Ruller R."/>
            <person name="Salamov A."/>
            <person name="Salih N.S."/>
            <person name="Samson R.A."/>
            <person name="Sandor E."/>
            <person name="Sanguinetti M."/>
            <person name="Schuetze T."/>
            <person name="Sepcic K."/>
            <person name="Shelest E."/>
            <person name="Sherlock G."/>
            <person name="Sophianopoulou V."/>
            <person name="Squina F.M."/>
            <person name="Sun H."/>
            <person name="Susca A."/>
            <person name="Todd R.B."/>
            <person name="Tsang A."/>
            <person name="Unkles S.E."/>
            <person name="van de Wiele N."/>
            <person name="van Rossen-Uffink D."/>
            <person name="Oliveira J.V."/>
            <person name="Vesth T.C."/>
            <person name="Visser J."/>
            <person name="Yu J.-H."/>
            <person name="Zhou M."/>
            <person name="Andersen M.R."/>
            <person name="Archer D.B."/>
            <person name="Baker S.E."/>
            <person name="Benoit I."/>
            <person name="Brakhage A.A."/>
            <person name="Braus G.H."/>
            <person name="Fischer R."/>
            <person name="Frisvad J.C."/>
            <person name="Goldman G.H."/>
            <person name="Houbraken J."/>
            <person name="Oakley B."/>
            <person name="Pocsi I."/>
            <person name="Scazzocchio C."/>
            <person name="Seiboth B."/>
            <person name="vanKuyk P.A."/>
            <person name="Wortman J."/>
            <person name="Dyer P.S."/>
            <person name="Grigoriev I.V."/>
        </authorList>
    </citation>
    <scope>NUCLEOTIDE SEQUENCE [LARGE SCALE GENOMIC DNA]</scope>
    <source>
        <strain evidence="3">CBS 593.65</strain>
    </source>
</reference>
<keyword evidence="3" id="KW-1185">Reference proteome</keyword>
<dbReference type="Proteomes" id="UP000184356">
    <property type="component" value="Unassembled WGS sequence"/>
</dbReference>
<accession>A0A1L9T013</accession>
<organism evidence="2 3">
    <name type="scientific">Aspergillus sydowii CBS 593.65</name>
    <dbReference type="NCBI Taxonomy" id="1036612"/>
    <lineage>
        <taxon>Eukaryota</taxon>
        <taxon>Fungi</taxon>
        <taxon>Dikarya</taxon>
        <taxon>Ascomycota</taxon>
        <taxon>Pezizomycotina</taxon>
        <taxon>Eurotiomycetes</taxon>
        <taxon>Eurotiomycetidae</taxon>
        <taxon>Eurotiales</taxon>
        <taxon>Aspergillaceae</taxon>
        <taxon>Aspergillus</taxon>
        <taxon>Aspergillus subgen. Nidulantes</taxon>
    </lineage>
</organism>
<dbReference type="OrthoDB" id="5552418at2759"/>
<feature type="compositionally biased region" description="Basic and acidic residues" evidence="1">
    <location>
        <begin position="1"/>
        <end position="12"/>
    </location>
</feature>
<protein>
    <submittedName>
        <fullName evidence="2">Uncharacterized protein</fullName>
    </submittedName>
</protein>
<dbReference type="VEuPathDB" id="FungiDB:ASPSYDRAFT_164397"/>
<evidence type="ECO:0000313" key="2">
    <source>
        <dbReference type="EMBL" id="OJJ52643.1"/>
    </source>
</evidence>
<dbReference type="RefSeq" id="XP_040696449.1">
    <property type="nucleotide sequence ID" value="XM_040843257.1"/>
</dbReference>
<sequence>MDGEFQRMKQHDQQAYYATQSGMSRRSTSRSSGSTADRFRQAGFQPTRGDPSQAAGRPRLPAYMDYGYTDSTFQGGALQEDELQPYPPTLRDHQQRQQPFPSYEPEIVYNLGQQGPAQPPYEVVPQYSSRHSASLDSLAGQFPVSQYFVPNEPSGAGLPSSYLPPGISLSAYNQPGPIGRSNATQPFSATMADMTPVGAVGQQTLSQSQPQVLSELPASAEPYRQLQRALRGTIDHTRAGRLVEASRSLLEISEWLVASARELGILRDDQTLHSDRLKLWNDFNICWLALCQKQKDMTQDLLQTGRQPSRTSLLSVEAMDTLGKQLIQLCDQMEQHGLVDYQMGIWEEEILSGTSPPKSSHLQDEIIIWASN</sequence>
<evidence type="ECO:0000256" key="1">
    <source>
        <dbReference type="SAM" id="MobiDB-lite"/>
    </source>
</evidence>
<gene>
    <name evidence="2" type="ORF">ASPSYDRAFT_164397</name>
</gene>
<dbReference type="AlphaFoldDB" id="A0A1L9T013"/>
<dbReference type="EMBL" id="KV878600">
    <property type="protein sequence ID" value="OJJ52643.1"/>
    <property type="molecule type" value="Genomic_DNA"/>
</dbReference>
<dbReference type="GeneID" id="63759330"/>
<evidence type="ECO:0000313" key="3">
    <source>
        <dbReference type="Proteomes" id="UP000184356"/>
    </source>
</evidence>
<name>A0A1L9T013_9EURO</name>
<feature type="region of interest" description="Disordered" evidence="1">
    <location>
        <begin position="1"/>
        <end position="62"/>
    </location>
</feature>